<feature type="region of interest" description="Disordered" evidence="3">
    <location>
        <begin position="616"/>
        <end position="642"/>
    </location>
</feature>
<dbReference type="PROSITE" id="PS00626">
    <property type="entry name" value="RCC1_2"/>
    <property type="match status" value="1"/>
</dbReference>
<keyword evidence="1" id="KW-0677">Repeat</keyword>
<dbReference type="PROSITE" id="PS50012">
    <property type="entry name" value="RCC1_3"/>
    <property type="match status" value="2"/>
</dbReference>
<dbReference type="InterPro" id="IPR009858">
    <property type="entry name" value="DUF1415"/>
</dbReference>
<feature type="region of interest" description="Disordered" evidence="3">
    <location>
        <begin position="568"/>
        <end position="591"/>
    </location>
</feature>
<dbReference type="PANTHER" id="PTHR22870">
    <property type="entry name" value="REGULATOR OF CHROMOSOME CONDENSATION"/>
    <property type="match status" value="1"/>
</dbReference>
<proteinExistence type="predicted"/>
<evidence type="ECO:0000313" key="4">
    <source>
        <dbReference type="EMBL" id="OLQ04630.1"/>
    </source>
</evidence>
<dbReference type="Pfam" id="PF13540">
    <property type="entry name" value="RCC1_2"/>
    <property type="match status" value="1"/>
</dbReference>
<reference evidence="4 5" key="1">
    <citation type="submission" date="2016-02" db="EMBL/GenBank/DDBJ databases">
        <title>Genome analysis of coral dinoflagellate symbionts highlights evolutionary adaptations to a symbiotic lifestyle.</title>
        <authorList>
            <person name="Aranda M."/>
            <person name="Li Y."/>
            <person name="Liew Y.J."/>
            <person name="Baumgarten S."/>
            <person name="Simakov O."/>
            <person name="Wilson M."/>
            <person name="Piel J."/>
            <person name="Ashoor H."/>
            <person name="Bougouffa S."/>
            <person name="Bajic V.B."/>
            <person name="Ryu T."/>
            <person name="Ravasi T."/>
            <person name="Bayer T."/>
            <person name="Micklem G."/>
            <person name="Kim H."/>
            <person name="Bhak J."/>
            <person name="Lajeunesse T.C."/>
            <person name="Voolstra C.R."/>
        </authorList>
    </citation>
    <scope>NUCLEOTIDE SEQUENCE [LARGE SCALE GENOMIC DNA]</scope>
    <source>
        <strain evidence="4 5">CCMP2467</strain>
    </source>
</reference>
<dbReference type="EMBL" id="LSRX01000205">
    <property type="protein sequence ID" value="OLQ04630.1"/>
    <property type="molecule type" value="Genomic_DNA"/>
</dbReference>
<comment type="caution">
    <text evidence="4">The sequence shown here is derived from an EMBL/GenBank/DDBJ whole genome shotgun (WGS) entry which is preliminary data.</text>
</comment>
<dbReference type="InterPro" id="IPR009091">
    <property type="entry name" value="RCC1/BLIP-II"/>
</dbReference>
<keyword evidence="5" id="KW-1185">Reference proteome</keyword>
<evidence type="ECO:0000313" key="5">
    <source>
        <dbReference type="Proteomes" id="UP000186817"/>
    </source>
</evidence>
<dbReference type="InterPro" id="IPR051210">
    <property type="entry name" value="Ub_ligase/GEF_domain"/>
</dbReference>
<evidence type="ECO:0000256" key="2">
    <source>
        <dbReference type="PROSITE-ProRule" id="PRU00235"/>
    </source>
</evidence>
<dbReference type="OrthoDB" id="430774at2759"/>
<evidence type="ECO:0000256" key="1">
    <source>
        <dbReference type="ARBA" id="ARBA00022737"/>
    </source>
</evidence>
<dbReference type="Pfam" id="PF07209">
    <property type="entry name" value="DUF1415"/>
    <property type="match status" value="1"/>
</dbReference>
<feature type="compositionally biased region" description="Basic and acidic residues" evidence="3">
    <location>
        <begin position="914"/>
        <end position="938"/>
    </location>
</feature>
<feature type="region of interest" description="Disordered" evidence="3">
    <location>
        <begin position="903"/>
        <end position="938"/>
    </location>
</feature>
<feature type="repeat" description="RCC1" evidence="2">
    <location>
        <begin position="398"/>
        <end position="460"/>
    </location>
</feature>
<dbReference type="InterPro" id="IPR000408">
    <property type="entry name" value="Reg_chr_condens"/>
</dbReference>
<dbReference type="PANTHER" id="PTHR22870:SF408">
    <property type="entry name" value="OS09G0560450 PROTEIN"/>
    <property type="match status" value="1"/>
</dbReference>
<protein>
    <submittedName>
        <fullName evidence="4">Putative E3 ubiquitin-protein ligase HERC6</fullName>
    </submittedName>
</protein>
<name>A0A1Q9EB24_SYMMI</name>
<dbReference type="Proteomes" id="UP000186817">
    <property type="component" value="Unassembled WGS sequence"/>
</dbReference>
<dbReference type="SUPFAM" id="SSF50985">
    <property type="entry name" value="RCC1/BLIP-II"/>
    <property type="match status" value="1"/>
</dbReference>
<evidence type="ECO:0000256" key="3">
    <source>
        <dbReference type="SAM" id="MobiDB-lite"/>
    </source>
</evidence>
<sequence length="938" mass="102899">MFPGQTGTYQRNEALLEERGHRAAIRVAARMNEVENENLMQAPRCDVKGTERLVKAVAVCHEEVLSAFEHCAALMEPGRLFAWGLAMGRRRARPTPLLMIGILAACSRKEAERLSRAFLSALSSLAPAVPAACQQRSLAGHGVPCRAVPSGSVCRDGVIVSTQAWLREFVAGEGLCPWALGAKAQIRHCLHGPKSWELCMDDVLGHKLRAWMASDNATAAPTTLTVFSDEGFSGRSGLKHFGRLWRECAAVASKDDLELLAFHPLREDQGPGCRASPLDAGHYSTRAPWPTLQLLRKDDLERARDEWKARHKDSDPGAFGLLLRNKARLRALGNAELAARFADFRGSYGALGIGSWADCFTPTEVWFPEEDAEAQRRVVSVYQVAAGTKHSVALTTTGSVFTWGHGGHGRLGLGQAKIRGQNSYSAEFEPRGADARGRCSHKRLFDPAMSYKNTVSLQDTCAHQSPGRSEIWEVMVRCLRVDSCLGHVRRYAPRMMRWNSSGNAAFCAGCHEAEDDEVELDFSPQPGDGSPLFVPASQVVMPFSVNGDPAPVGEQSLEVSASLRLELGTRGPEPPAAVRSSFHAGREAHSRQQALAGPEVCLSYLLEQSVTWIEPESDEDDFHSPKASLQKPPDEEDEEEAHPAMKAIARQQRAPAAVLEGACHPHVLAMPAANSSEQNQQIILKQELDEDVLFEHFLRLRREARWRQELGQGAQPLEDKSGNAAAAISHAQQADTIASHADVVSSRQEEQALSFLENGVVRGGAMPALLEAADRAAGAERIVLLEALEKTARQSDPEISGRLSRFVELKGLELLRKWLSEPEEETNCLRACLVVLRLLPLSRSEVVLLNLAPLAARRAAEHPELREEAALLARTWSNSFHLKGEAARKRKLETEEAATLSEISHLGQMIERQPGPKEEPAESSKEQLVDEHFEDPFA</sequence>
<gene>
    <name evidence="4" type="primary">HERC6</name>
    <name evidence="4" type="ORF">AK812_SmicGene12291</name>
</gene>
<accession>A0A1Q9EB24</accession>
<organism evidence="4 5">
    <name type="scientific">Symbiodinium microadriaticum</name>
    <name type="common">Dinoflagellate</name>
    <name type="synonym">Zooxanthella microadriatica</name>
    <dbReference type="NCBI Taxonomy" id="2951"/>
    <lineage>
        <taxon>Eukaryota</taxon>
        <taxon>Sar</taxon>
        <taxon>Alveolata</taxon>
        <taxon>Dinophyceae</taxon>
        <taxon>Suessiales</taxon>
        <taxon>Symbiodiniaceae</taxon>
        <taxon>Symbiodinium</taxon>
    </lineage>
</organism>
<dbReference type="Gene3D" id="2.130.10.30">
    <property type="entry name" value="Regulator of chromosome condensation 1/beta-lactamase-inhibitor protein II"/>
    <property type="match status" value="1"/>
</dbReference>
<feature type="repeat" description="RCC1" evidence="2">
    <location>
        <begin position="338"/>
        <end position="397"/>
    </location>
</feature>
<dbReference type="AlphaFoldDB" id="A0A1Q9EB24"/>